<evidence type="ECO:0000313" key="1">
    <source>
        <dbReference type="EMBL" id="QHS98553.1"/>
    </source>
</evidence>
<sequence>MLIGLYIVDAIIIAVVLYGCCKKYDLKDEQGGEEELDIENPNYLSFYNE</sequence>
<proteinExistence type="predicted"/>
<accession>A0A6C0C4V4</accession>
<organism evidence="1">
    <name type="scientific">viral metagenome</name>
    <dbReference type="NCBI Taxonomy" id="1070528"/>
    <lineage>
        <taxon>unclassified sequences</taxon>
        <taxon>metagenomes</taxon>
        <taxon>organismal metagenomes</taxon>
    </lineage>
</organism>
<reference evidence="1" key="1">
    <citation type="journal article" date="2020" name="Nature">
        <title>Giant virus diversity and host interactions through global metagenomics.</title>
        <authorList>
            <person name="Schulz F."/>
            <person name="Roux S."/>
            <person name="Paez-Espino D."/>
            <person name="Jungbluth S."/>
            <person name="Walsh D.A."/>
            <person name="Denef V.J."/>
            <person name="McMahon K.D."/>
            <person name="Konstantinidis K.T."/>
            <person name="Eloe-Fadrosh E.A."/>
            <person name="Kyrpides N.C."/>
            <person name="Woyke T."/>
        </authorList>
    </citation>
    <scope>NUCLEOTIDE SEQUENCE</scope>
    <source>
        <strain evidence="1">GVMAG-M-3300020185-18</strain>
    </source>
</reference>
<name>A0A6C0C4V4_9ZZZZ</name>
<dbReference type="AlphaFoldDB" id="A0A6C0C4V4"/>
<protein>
    <submittedName>
        <fullName evidence="1">Uncharacterized protein</fullName>
    </submittedName>
</protein>
<dbReference type="EMBL" id="MN739318">
    <property type="protein sequence ID" value="QHS98553.1"/>
    <property type="molecule type" value="Genomic_DNA"/>
</dbReference>